<evidence type="ECO:0000313" key="1">
    <source>
        <dbReference type="EMBL" id="SDC21304.1"/>
    </source>
</evidence>
<dbReference type="STRING" id="1285928.SAMN04487894_101615"/>
<proteinExistence type="predicted"/>
<reference evidence="2" key="1">
    <citation type="submission" date="2016-10" db="EMBL/GenBank/DDBJ databases">
        <authorList>
            <person name="Varghese N."/>
            <person name="Submissions S."/>
        </authorList>
    </citation>
    <scope>NUCLEOTIDE SEQUENCE [LARGE SCALE GENOMIC DNA]</scope>
    <source>
        <strain evidence="2">DSM 25811 / CCM 8410 / LMG 26954 / E90</strain>
    </source>
</reference>
<dbReference type="InterPro" id="IPR018775">
    <property type="entry name" value="RlaP"/>
</dbReference>
<dbReference type="Proteomes" id="UP000198757">
    <property type="component" value="Unassembled WGS sequence"/>
</dbReference>
<keyword evidence="1" id="KW-0808">Transferase</keyword>
<dbReference type="RefSeq" id="WP_090388527.1">
    <property type="nucleotide sequence ID" value="NZ_FMZO01000001.1"/>
</dbReference>
<dbReference type="EMBL" id="FMZO01000001">
    <property type="protein sequence ID" value="SDC21304.1"/>
    <property type="molecule type" value="Genomic_DNA"/>
</dbReference>
<gene>
    <name evidence="1" type="ORF">SAMN04487894_101615</name>
</gene>
<evidence type="ECO:0000313" key="2">
    <source>
        <dbReference type="Proteomes" id="UP000198757"/>
    </source>
</evidence>
<dbReference type="Pfam" id="PF10127">
    <property type="entry name" value="RlaP"/>
    <property type="match status" value="1"/>
</dbReference>
<dbReference type="AlphaFoldDB" id="A0A1G6JRE5"/>
<dbReference type="PANTHER" id="PTHR34817:SF1">
    <property type="entry name" value="NUCLEOTIDYLTRANSFERASE"/>
    <property type="match status" value="1"/>
</dbReference>
<dbReference type="PANTHER" id="PTHR34817">
    <property type="entry name" value="NUCLEOTIDYLTRANSFERASE"/>
    <property type="match status" value="1"/>
</dbReference>
<dbReference type="OrthoDB" id="243791at2"/>
<organism evidence="1 2">
    <name type="scientific">Niabella drilacis (strain DSM 25811 / CCM 8410 / CCUG 62505 / LMG 26954 / E90)</name>
    <dbReference type="NCBI Taxonomy" id="1285928"/>
    <lineage>
        <taxon>Bacteria</taxon>
        <taxon>Pseudomonadati</taxon>
        <taxon>Bacteroidota</taxon>
        <taxon>Chitinophagia</taxon>
        <taxon>Chitinophagales</taxon>
        <taxon>Chitinophagaceae</taxon>
        <taxon>Niabella</taxon>
    </lineage>
</organism>
<sequence length="355" mass="41763">MTQLTIDTIKENGWLIFECISGSKAYGLDTPASDTDIKGVFILPRNWYYSMEYIPQVSNETNDIVYYELKRFIELLAKNNPNILELLATPDDCILLCDPLMNLVKQEYFLSRLCEQSFANYAYSQIRKARGLEKKIANPVNRERKSPADFCYVYIEKKAMPLNSYLRERSFSQESMGLTSLAHFRDCYQLYHSAGSLYSGIFRKEDSNDVCTSAVPRDAEPLGLLYFNRDGYSVYCKEYREYWDWVAKRNETRYQGSVRHGKNYDSKNMMHVFRLLRMALEIAEDHKIYVRRTDRALLLQIKEGKYDYDELVHKAETMMRRLKTLYRESRLPATPDQHAANNLLVCLRSAYYDRQ</sequence>
<dbReference type="GO" id="GO:0016740">
    <property type="term" value="F:transferase activity"/>
    <property type="evidence" value="ECO:0007669"/>
    <property type="project" value="UniProtKB-KW"/>
</dbReference>
<accession>A0A1G6JRE5</accession>
<keyword evidence="2" id="KW-1185">Reference proteome</keyword>
<name>A0A1G6JRE5_NIADE</name>
<protein>
    <submittedName>
        <fullName evidence="1">Predicted nucleotidyltransferase</fullName>
    </submittedName>
</protein>